<dbReference type="InterPro" id="IPR010920">
    <property type="entry name" value="LSM_dom_sf"/>
</dbReference>
<comment type="caution">
    <text evidence="3">The sequence shown here is derived from an EMBL/GenBank/DDBJ whole genome shotgun (WGS) entry which is preliminary data.</text>
</comment>
<feature type="compositionally biased region" description="Low complexity" evidence="1">
    <location>
        <begin position="168"/>
        <end position="177"/>
    </location>
</feature>
<evidence type="ECO:0000313" key="3">
    <source>
        <dbReference type="EMBL" id="CAF1027117.1"/>
    </source>
</evidence>
<evidence type="ECO:0000256" key="1">
    <source>
        <dbReference type="SAM" id="MobiDB-lite"/>
    </source>
</evidence>
<dbReference type="Proteomes" id="UP000663855">
    <property type="component" value="Unassembled WGS sequence"/>
</dbReference>
<dbReference type="AlphaFoldDB" id="A0A814IK79"/>
<feature type="domain" description="Lsm14-like N-terminal" evidence="2">
    <location>
        <begin position="16"/>
        <end position="119"/>
    </location>
</feature>
<feature type="compositionally biased region" description="Low complexity" evidence="1">
    <location>
        <begin position="469"/>
        <end position="486"/>
    </location>
</feature>
<reference evidence="3" key="1">
    <citation type="submission" date="2021-02" db="EMBL/GenBank/DDBJ databases">
        <authorList>
            <person name="Nowell W R."/>
        </authorList>
    </citation>
    <scope>NUCLEOTIDE SEQUENCE</scope>
</reference>
<dbReference type="SMART" id="SM01271">
    <property type="entry name" value="LSM14"/>
    <property type="match status" value="1"/>
</dbReference>
<feature type="region of interest" description="Disordered" evidence="1">
    <location>
        <begin position="156"/>
        <end position="177"/>
    </location>
</feature>
<feature type="region of interest" description="Disordered" evidence="1">
    <location>
        <begin position="358"/>
        <end position="432"/>
    </location>
</feature>
<evidence type="ECO:0000259" key="2">
    <source>
        <dbReference type="SMART" id="SM01271"/>
    </source>
</evidence>
<organism evidence="3 4">
    <name type="scientific">Rotaria magnacalcarata</name>
    <dbReference type="NCBI Taxonomy" id="392030"/>
    <lineage>
        <taxon>Eukaryota</taxon>
        <taxon>Metazoa</taxon>
        <taxon>Spiralia</taxon>
        <taxon>Gnathifera</taxon>
        <taxon>Rotifera</taxon>
        <taxon>Eurotatoria</taxon>
        <taxon>Bdelloidea</taxon>
        <taxon>Philodinida</taxon>
        <taxon>Philodinidae</taxon>
        <taxon>Rotaria</taxon>
    </lineage>
</organism>
<name>A0A814IK79_9BILA</name>
<dbReference type="EMBL" id="CAJNOV010000532">
    <property type="protein sequence ID" value="CAF1027117.1"/>
    <property type="molecule type" value="Genomic_DNA"/>
</dbReference>
<dbReference type="Gene3D" id="2.30.30.100">
    <property type="match status" value="1"/>
</dbReference>
<gene>
    <name evidence="3" type="ORF">CJN711_LOCUS3611</name>
</gene>
<accession>A0A814IK79</accession>
<feature type="compositionally biased region" description="Polar residues" evidence="1">
    <location>
        <begin position="538"/>
        <end position="557"/>
    </location>
</feature>
<feature type="region of interest" description="Disordered" evidence="1">
    <location>
        <begin position="466"/>
        <end position="486"/>
    </location>
</feature>
<sequence>MHLQEQHHQESKSITHSPYYGCTVQVVSKAHISYEGVLDGISVNKDRIFLKNVRVKGNIIDSSDRDNSMEDLDTINTVMIDHLTNDMHIYDEVCLNIRDVQELKLIRLPATFHESKAKLRSIDPCLVDIRLSPSDEHDRMSHESVEDYSKATPIARRPRGESIGSGGLLSSSSNESSPTVSFIPGDQFIDQSLDDSFNKQILKFSKLSTTQDISKPVTLVAKKVLPKKIERNHFRPILTQTNETKFSSANGANPNVVKKQTVDNRRKTSPIRVTITSKLNPNATPFFAPRRPINIHPNSSFTFYERNIFQPSLQHMVPISHIQSIPSGIHPANPAAHQQQQNHLRSYQRFVPPRQMKTTKQFNMQAPTSVYSASYSGKRSYPQQQSKNKKPSHEKMPGVSRQTSSSSSSVGMDPILSTPPMRERLSIPINSRPRRSPAVLCATGSLPYPNGKTGDLNPLQTSLTFGEPIGSRRGPRTISGTSSGSSLSIDIGPHSIVQFDSISDALISNDGQYDFEKANEEFRRYLALEELVARRVPSVSSTGSCPDNDSGQQQSQANSYKKNISFFDRISCTATTGTAVGYTEMDEIEKNLETFGDDALLIAADSNDN</sequence>
<proteinExistence type="predicted"/>
<dbReference type="InterPro" id="IPR025609">
    <property type="entry name" value="Lsm14-like_N"/>
</dbReference>
<dbReference type="SUPFAM" id="SSF50182">
    <property type="entry name" value="Sm-like ribonucleoproteins"/>
    <property type="match status" value="1"/>
</dbReference>
<protein>
    <recommendedName>
        <fullName evidence="2">Lsm14-like N-terminal domain-containing protein</fullName>
    </recommendedName>
</protein>
<evidence type="ECO:0000313" key="4">
    <source>
        <dbReference type="Proteomes" id="UP000663855"/>
    </source>
</evidence>
<feature type="region of interest" description="Disordered" evidence="1">
    <location>
        <begin position="537"/>
        <end position="557"/>
    </location>
</feature>
<feature type="compositionally biased region" description="Polar residues" evidence="1">
    <location>
        <begin position="358"/>
        <end position="386"/>
    </location>
</feature>